<sequence length="73" mass="8311">MNKQDFFEELQELLELDFTLTETTVIGEIDSLNLLSLITFLDENFDIQKTGEELKSITSVKNIIDLIGEDSLS</sequence>
<dbReference type="AlphaFoldDB" id="A0A163BJ31"/>
<name>A0A163BJ31_9FLAO</name>
<dbReference type="Gene3D" id="1.10.1200.10">
    <property type="entry name" value="ACP-like"/>
    <property type="match status" value="1"/>
</dbReference>
<comment type="caution">
    <text evidence="1">The sequence shown here is derived from an EMBL/GenBank/DDBJ whole genome shotgun (WGS) entry which is preliminary data.</text>
</comment>
<evidence type="ECO:0000313" key="2">
    <source>
        <dbReference type="Proteomes" id="UP000076715"/>
    </source>
</evidence>
<keyword evidence="2" id="KW-1185">Reference proteome</keyword>
<dbReference type="SUPFAM" id="SSF47336">
    <property type="entry name" value="ACP-like"/>
    <property type="match status" value="1"/>
</dbReference>
<proteinExistence type="predicted"/>
<protein>
    <recommendedName>
        <fullName evidence="3">Carrier domain-containing protein</fullName>
    </recommendedName>
</protein>
<dbReference type="Proteomes" id="UP000076715">
    <property type="component" value="Unassembled WGS sequence"/>
</dbReference>
<organism evidence="1 2">
    <name type="scientific">Aquimarina aggregata</name>
    <dbReference type="NCBI Taxonomy" id="1642818"/>
    <lineage>
        <taxon>Bacteria</taxon>
        <taxon>Pseudomonadati</taxon>
        <taxon>Bacteroidota</taxon>
        <taxon>Flavobacteriia</taxon>
        <taxon>Flavobacteriales</taxon>
        <taxon>Flavobacteriaceae</taxon>
        <taxon>Aquimarina</taxon>
    </lineage>
</organism>
<gene>
    <name evidence="1" type="ORF">AWE51_22370</name>
</gene>
<dbReference type="RefSeq" id="WP_066312360.1">
    <property type="nucleotide sequence ID" value="NZ_LQRT01000005.1"/>
</dbReference>
<dbReference type="InterPro" id="IPR036736">
    <property type="entry name" value="ACP-like_sf"/>
</dbReference>
<reference evidence="1 2" key="1">
    <citation type="submission" date="2016-01" db="EMBL/GenBank/DDBJ databases">
        <title>The draft genome sequence of Aquimarina sp. RZW4-3-2.</title>
        <authorList>
            <person name="Wang Y."/>
        </authorList>
    </citation>
    <scope>NUCLEOTIDE SEQUENCE [LARGE SCALE GENOMIC DNA]</scope>
    <source>
        <strain evidence="1 2">RZW4-3-2</strain>
    </source>
</reference>
<accession>A0A163BJ31</accession>
<evidence type="ECO:0000313" key="1">
    <source>
        <dbReference type="EMBL" id="KZS41451.1"/>
    </source>
</evidence>
<dbReference type="STRING" id="1642818.AWE51_22370"/>
<dbReference type="EMBL" id="LQRT01000005">
    <property type="protein sequence ID" value="KZS41451.1"/>
    <property type="molecule type" value="Genomic_DNA"/>
</dbReference>
<evidence type="ECO:0008006" key="3">
    <source>
        <dbReference type="Google" id="ProtNLM"/>
    </source>
</evidence>
<dbReference type="OrthoDB" id="1274772at2"/>